<sequence length="219" mass="25357">MDAFHIALDRWTVMSWLWARGIPTMVQNSKQDKVLAKAAAKFAKSEVERVENEIMTRMAKQNAIKFMMISNAENAEFRRRFNEKFAVAALIVVLIPFIMIAFNCAYDKPFIPKSQGFCDDAVHLFTKYELRKTFRMNYRLTITNLRAFVIGSATSYFVDTFKSFSDNLQKYGGNCYVKTNNNNETICPKLSNFSELISNVCKNPILREKRKQHNPYAIV</sequence>
<name>A0A7E4VK37_PANRE</name>
<reference evidence="2" key="1">
    <citation type="journal article" date="2013" name="Genetics">
        <title>The draft genome and transcriptome of Panagrellus redivivus are shaped by the harsh demands of a free-living lifestyle.</title>
        <authorList>
            <person name="Srinivasan J."/>
            <person name="Dillman A.R."/>
            <person name="Macchietto M.G."/>
            <person name="Heikkinen L."/>
            <person name="Lakso M."/>
            <person name="Fracchia K.M."/>
            <person name="Antoshechkin I."/>
            <person name="Mortazavi A."/>
            <person name="Wong G."/>
            <person name="Sternberg P.W."/>
        </authorList>
    </citation>
    <scope>NUCLEOTIDE SEQUENCE [LARGE SCALE GENOMIC DNA]</scope>
    <source>
        <strain evidence="2">MT8872</strain>
    </source>
</reference>
<dbReference type="WBParaSite" id="Pan_g22058.t1">
    <property type="protein sequence ID" value="Pan_g22058.t1"/>
    <property type="gene ID" value="Pan_g22058"/>
</dbReference>
<dbReference type="AlphaFoldDB" id="A0A7E4VK37"/>
<proteinExistence type="predicted"/>
<reference evidence="3" key="2">
    <citation type="submission" date="2020-10" db="UniProtKB">
        <authorList>
            <consortium name="WormBaseParasite"/>
        </authorList>
    </citation>
    <scope>IDENTIFICATION</scope>
</reference>
<organism evidence="2 3">
    <name type="scientific">Panagrellus redivivus</name>
    <name type="common">Microworm</name>
    <dbReference type="NCBI Taxonomy" id="6233"/>
    <lineage>
        <taxon>Eukaryota</taxon>
        <taxon>Metazoa</taxon>
        <taxon>Ecdysozoa</taxon>
        <taxon>Nematoda</taxon>
        <taxon>Chromadorea</taxon>
        <taxon>Rhabditida</taxon>
        <taxon>Tylenchina</taxon>
        <taxon>Panagrolaimomorpha</taxon>
        <taxon>Panagrolaimoidea</taxon>
        <taxon>Panagrolaimidae</taxon>
        <taxon>Panagrellus</taxon>
    </lineage>
</organism>
<evidence type="ECO:0000256" key="1">
    <source>
        <dbReference type="SAM" id="Phobius"/>
    </source>
</evidence>
<accession>A0A7E4VK37</accession>
<feature type="transmembrane region" description="Helical" evidence="1">
    <location>
        <begin position="85"/>
        <end position="102"/>
    </location>
</feature>
<keyword evidence="1" id="KW-1133">Transmembrane helix</keyword>
<keyword evidence="1" id="KW-0472">Membrane</keyword>
<evidence type="ECO:0000313" key="3">
    <source>
        <dbReference type="WBParaSite" id="Pan_g22058.t1"/>
    </source>
</evidence>
<keyword evidence="1" id="KW-0812">Transmembrane</keyword>
<dbReference type="Proteomes" id="UP000492821">
    <property type="component" value="Unassembled WGS sequence"/>
</dbReference>
<keyword evidence="2" id="KW-1185">Reference proteome</keyword>
<protein>
    <submittedName>
        <fullName evidence="3">G_PROTEIN_RECEP_F1_2 domain-containing protein</fullName>
    </submittedName>
</protein>
<evidence type="ECO:0000313" key="2">
    <source>
        <dbReference type="Proteomes" id="UP000492821"/>
    </source>
</evidence>